<accession>A0A328VMI0</accession>
<reference evidence="1 2" key="1">
    <citation type="submission" date="2016-08" db="EMBL/GenBank/DDBJ databases">
        <title>Analysis of Carbohydrate Active Enzymes in Thermogemmatispora T81 Reveals Carbohydrate Degradation Ability.</title>
        <authorList>
            <person name="Tomazini A."/>
            <person name="Lal S."/>
            <person name="Stott M."/>
            <person name="Henrissat B."/>
            <person name="Polikarpov I."/>
            <person name="Sparling R."/>
            <person name="Levin D.B."/>
        </authorList>
    </citation>
    <scope>NUCLEOTIDE SEQUENCE [LARGE SCALE GENOMIC DNA]</scope>
    <source>
        <strain evidence="1 2">T81</strain>
    </source>
</reference>
<dbReference type="Proteomes" id="UP000248706">
    <property type="component" value="Unassembled WGS sequence"/>
</dbReference>
<evidence type="ECO:0000313" key="2">
    <source>
        <dbReference type="Proteomes" id="UP000248706"/>
    </source>
</evidence>
<protein>
    <submittedName>
        <fullName evidence="1">Uncharacterized protein</fullName>
    </submittedName>
</protein>
<sequence length="97" mass="10758">MQGTIRKYRIDSGKVITVTRRIQEDLIPLVRRLPGFMGFYVLNREDQLVTINLSADPRQLREADEVATTWMGTLGSSVVLVSQEVISGPVVVEAAAD</sequence>
<dbReference type="OrthoDB" id="8245835at2"/>
<evidence type="ECO:0000313" key="1">
    <source>
        <dbReference type="EMBL" id="RAQ98051.1"/>
    </source>
</evidence>
<organism evidence="1 2">
    <name type="scientific">Thermogemmatispora tikiterensis</name>
    <dbReference type="NCBI Taxonomy" id="1825093"/>
    <lineage>
        <taxon>Bacteria</taxon>
        <taxon>Bacillati</taxon>
        <taxon>Chloroflexota</taxon>
        <taxon>Ktedonobacteria</taxon>
        <taxon>Thermogemmatisporales</taxon>
        <taxon>Thermogemmatisporaceae</taxon>
        <taxon>Thermogemmatispora</taxon>
    </lineage>
</organism>
<proteinExistence type="predicted"/>
<dbReference type="RefSeq" id="WP_112432987.1">
    <property type="nucleotide sequence ID" value="NZ_MCIF01000002.1"/>
</dbReference>
<dbReference type="EMBL" id="MCIF01000002">
    <property type="protein sequence ID" value="RAQ98051.1"/>
    <property type="molecule type" value="Genomic_DNA"/>
</dbReference>
<comment type="caution">
    <text evidence="1">The sequence shown here is derived from an EMBL/GenBank/DDBJ whole genome shotgun (WGS) entry which is preliminary data.</text>
</comment>
<keyword evidence="2" id="KW-1185">Reference proteome</keyword>
<gene>
    <name evidence="1" type="ORF">A4R35_21100</name>
</gene>
<name>A0A328VMI0_9CHLR</name>
<dbReference type="AlphaFoldDB" id="A0A328VMI0"/>